<organism evidence="12">
    <name type="scientific">Spathaspora passalidarum (strain NRRL Y-27907 / 11-Y1)</name>
    <dbReference type="NCBI Taxonomy" id="619300"/>
    <lineage>
        <taxon>Eukaryota</taxon>
        <taxon>Fungi</taxon>
        <taxon>Dikarya</taxon>
        <taxon>Ascomycota</taxon>
        <taxon>Saccharomycotina</taxon>
        <taxon>Pichiomycetes</taxon>
        <taxon>Debaryomycetaceae</taxon>
        <taxon>Spathaspora</taxon>
    </lineage>
</organism>
<dbReference type="InParanoid" id="G3ADW9"/>
<reference evidence="11 12" key="1">
    <citation type="journal article" date="2011" name="Proc. Natl. Acad. Sci. U.S.A.">
        <title>Comparative genomics of xylose-fermenting fungi for enhanced biofuel production.</title>
        <authorList>
            <person name="Wohlbach D.J."/>
            <person name="Kuo A."/>
            <person name="Sato T.K."/>
            <person name="Potts K.M."/>
            <person name="Salamov A.A."/>
            <person name="LaButti K.M."/>
            <person name="Sun H."/>
            <person name="Clum A."/>
            <person name="Pangilinan J.L."/>
            <person name="Lindquist E.A."/>
            <person name="Lucas S."/>
            <person name="Lapidus A."/>
            <person name="Jin M."/>
            <person name="Gunawan C."/>
            <person name="Balan V."/>
            <person name="Dale B.E."/>
            <person name="Jeffries T.W."/>
            <person name="Zinkel R."/>
            <person name="Barry K.W."/>
            <person name="Grigoriev I.V."/>
            <person name="Gasch A.P."/>
        </authorList>
    </citation>
    <scope>NUCLEOTIDE SEQUENCE [LARGE SCALE GENOMIC DNA]</scope>
    <source>
        <strain evidence="12">NRRL Y-27907 / 11-Y1</strain>
    </source>
</reference>
<dbReference type="OMA" id="KDTWFPE"/>
<dbReference type="InterPro" id="IPR003578">
    <property type="entry name" value="Small_GTPase_Rho"/>
</dbReference>
<dbReference type="InterPro" id="IPR027417">
    <property type="entry name" value="P-loop_NTPase"/>
</dbReference>
<evidence type="ECO:0000256" key="7">
    <source>
        <dbReference type="ARBA" id="ARBA00023136"/>
    </source>
</evidence>
<accession>G3ADW9</accession>
<dbReference type="KEGG" id="spaa:SPAPADRAFT_57749"/>
<dbReference type="PANTHER" id="PTHR24072">
    <property type="entry name" value="RHO FAMILY GTPASE"/>
    <property type="match status" value="1"/>
</dbReference>
<dbReference type="InterPro" id="IPR005225">
    <property type="entry name" value="Small_GTP-bd"/>
</dbReference>
<keyword evidence="6" id="KW-0342">GTP-binding</keyword>
<evidence type="ECO:0000256" key="6">
    <source>
        <dbReference type="ARBA" id="ARBA00023134"/>
    </source>
</evidence>
<dbReference type="CDD" id="cd04132">
    <property type="entry name" value="Rho4_like"/>
    <property type="match status" value="1"/>
</dbReference>
<dbReference type="Pfam" id="PF00071">
    <property type="entry name" value="Ras"/>
    <property type="match status" value="1"/>
</dbReference>
<sequence>MTTATQLKRRSFIGRSPKQPVEEPTFNPYEVANQQTHRRNPSFQQYNEPKIIIRDDPVIPDYKVQDVFEKRSNYNMKLVVVGDGGCGKTCLLVSYAQQKFPEIYVPTVFENYVTTVQSPNGKTIELALWDTAGQEEYDRLRPLSYPDVDVLLICFSLDNIVSLHNVKEIWFPEVNHFCPGIPIILVGTKSDLHSDIDPDVPIQLATEINAVGYVQCSAKTMFNIKTVFNFALSHFQRKMELQEQYERTSKNRLSKVLGNGGGSNGGHYASHSRQHSSTSRRGHLNSTSFDSTALLDQPL</sequence>
<keyword evidence="7" id="KW-0472">Membrane</keyword>
<feature type="region of interest" description="Disordered" evidence="10">
    <location>
        <begin position="254"/>
        <end position="299"/>
    </location>
</feature>
<evidence type="ECO:0000256" key="8">
    <source>
        <dbReference type="ARBA" id="ARBA00023288"/>
    </source>
</evidence>
<dbReference type="GO" id="GO:0003924">
    <property type="term" value="F:GTPase activity"/>
    <property type="evidence" value="ECO:0007669"/>
    <property type="project" value="EnsemblFungi"/>
</dbReference>
<feature type="region of interest" description="Disordered" evidence="10">
    <location>
        <begin position="1"/>
        <end position="26"/>
    </location>
</feature>
<dbReference type="HOGENOM" id="CLU_041217_21_1_1"/>
<keyword evidence="4" id="KW-0488">Methylation</keyword>
<dbReference type="GO" id="GO:0007264">
    <property type="term" value="P:small GTPase-mediated signal transduction"/>
    <property type="evidence" value="ECO:0007669"/>
    <property type="project" value="InterPro"/>
</dbReference>
<keyword evidence="3" id="KW-1003">Cell membrane</keyword>
<evidence type="ECO:0000256" key="9">
    <source>
        <dbReference type="ARBA" id="ARBA00023289"/>
    </source>
</evidence>
<dbReference type="SMART" id="SM00175">
    <property type="entry name" value="RAB"/>
    <property type="match status" value="1"/>
</dbReference>
<proteinExistence type="inferred from homology"/>
<dbReference type="SMART" id="SM00176">
    <property type="entry name" value="RAN"/>
    <property type="match status" value="1"/>
</dbReference>
<dbReference type="GO" id="GO:0005525">
    <property type="term" value="F:GTP binding"/>
    <property type="evidence" value="ECO:0007669"/>
    <property type="project" value="UniProtKB-KW"/>
</dbReference>
<evidence type="ECO:0000256" key="4">
    <source>
        <dbReference type="ARBA" id="ARBA00022481"/>
    </source>
</evidence>
<dbReference type="GeneID" id="18872181"/>
<comment type="subcellular location">
    <subcellularLocation>
        <location evidence="1">Cell membrane</location>
        <topology evidence="1">Lipid-anchor</topology>
        <orientation evidence="1">Cytoplasmic side</orientation>
    </subcellularLocation>
</comment>
<dbReference type="RefSeq" id="XP_007372105.1">
    <property type="nucleotide sequence ID" value="XM_007372043.1"/>
</dbReference>
<evidence type="ECO:0000256" key="3">
    <source>
        <dbReference type="ARBA" id="ARBA00022475"/>
    </source>
</evidence>
<dbReference type="SMART" id="SM00174">
    <property type="entry name" value="RHO"/>
    <property type="match status" value="1"/>
</dbReference>
<evidence type="ECO:0000313" key="11">
    <source>
        <dbReference type="EMBL" id="EGW34693.1"/>
    </source>
</evidence>
<dbReference type="SMART" id="SM00173">
    <property type="entry name" value="RAS"/>
    <property type="match status" value="1"/>
</dbReference>
<feature type="compositionally biased region" description="Basic residues" evidence="10">
    <location>
        <begin position="270"/>
        <end position="283"/>
    </location>
</feature>
<feature type="non-terminal residue" evidence="11">
    <location>
        <position position="299"/>
    </location>
</feature>
<dbReference type="GO" id="GO:0005935">
    <property type="term" value="C:cellular bud neck"/>
    <property type="evidence" value="ECO:0007669"/>
    <property type="project" value="EnsemblFungi"/>
</dbReference>
<dbReference type="FunFam" id="3.40.50.300:FF:000983">
    <property type="entry name" value="Rho family GTPase"/>
    <property type="match status" value="1"/>
</dbReference>
<keyword evidence="5" id="KW-0547">Nucleotide-binding</keyword>
<dbReference type="SUPFAM" id="SSF52540">
    <property type="entry name" value="P-loop containing nucleoside triphosphate hydrolases"/>
    <property type="match status" value="1"/>
</dbReference>
<protein>
    <submittedName>
        <fullName evidence="11">Uncharacterized protein</fullName>
    </submittedName>
</protein>
<dbReference type="InterPro" id="IPR001806">
    <property type="entry name" value="Small_GTPase"/>
</dbReference>
<dbReference type="Proteomes" id="UP000000709">
    <property type="component" value="Unassembled WGS sequence"/>
</dbReference>
<dbReference type="STRING" id="619300.G3ADW9"/>
<dbReference type="OrthoDB" id="4031310at2759"/>
<dbReference type="eggNOG" id="KOG0393">
    <property type="taxonomic scope" value="Eukaryota"/>
</dbReference>
<dbReference type="FunCoup" id="G3ADW9">
    <property type="interactions" value="121"/>
</dbReference>
<dbReference type="PROSITE" id="PS51421">
    <property type="entry name" value="RAS"/>
    <property type="match status" value="1"/>
</dbReference>
<dbReference type="AlphaFoldDB" id="G3ADW9"/>
<keyword evidence="8" id="KW-0449">Lipoprotein</keyword>
<evidence type="ECO:0000256" key="10">
    <source>
        <dbReference type="SAM" id="MobiDB-lite"/>
    </source>
</evidence>
<keyword evidence="9" id="KW-0636">Prenylation</keyword>
<dbReference type="EMBL" id="GL996499">
    <property type="protein sequence ID" value="EGW34693.1"/>
    <property type="molecule type" value="Genomic_DNA"/>
</dbReference>
<dbReference type="PROSITE" id="PS51420">
    <property type="entry name" value="RHO"/>
    <property type="match status" value="1"/>
</dbReference>
<dbReference type="GO" id="GO:0090338">
    <property type="term" value="P:positive regulation of formin-nucleated actin cable assembly"/>
    <property type="evidence" value="ECO:0007669"/>
    <property type="project" value="EnsemblFungi"/>
</dbReference>
<dbReference type="GO" id="GO:0005886">
    <property type="term" value="C:plasma membrane"/>
    <property type="evidence" value="ECO:0007669"/>
    <property type="project" value="UniProtKB-SubCell"/>
</dbReference>
<dbReference type="PRINTS" id="PR00449">
    <property type="entry name" value="RASTRNSFRMNG"/>
</dbReference>
<dbReference type="GO" id="GO:0030011">
    <property type="term" value="P:maintenance of cell polarity"/>
    <property type="evidence" value="ECO:0007669"/>
    <property type="project" value="EnsemblFungi"/>
</dbReference>
<dbReference type="NCBIfam" id="TIGR00231">
    <property type="entry name" value="small_GTP"/>
    <property type="match status" value="1"/>
</dbReference>
<name>G3ADW9_SPAPN</name>
<dbReference type="PROSITE" id="PS51419">
    <property type="entry name" value="RAB"/>
    <property type="match status" value="1"/>
</dbReference>
<comment type="similarity">
    <text evidence="2">Belongs to the small GTPase superfamily. Rho family.</text>
</comment>
<evidence type="ECO:0000256" key="2">
    <source>
        <dbReference type="ARBA" id="ARBA00010142"/>
    </source>
</evidence>
<dbReference type="GO" id="GO:0000131">
    <property type="term" value="C:incipient cellular bud site"/>
    <property type="evidence" value="ECO:0007669"/>
    <property type="project" value="EnsemblFungi"/>
</dbReference>
<evidence type="ECO:0000313" key="12">
    <source>
        <dbReference type="Proteomes" id="UP000000709"/>
    </source>
</evidence>
<dbReference type="Gene3D" id="3.40.50.300">
    <property type="entry name" value="P-loop containing nucleotide triphosphate hydrolases"/>
    <property type="match status" value="1"/>
</dbReference>
<gene>
    <name evidence="11" type="ORF">SPAPADRAFT_57749</name>
</gene>
<evidence type="ECO:0000256" key="5">
    <source>
        <dbReference type="ARBA" id="ARBA00022741"/>
    </source>
</evidence>
<evidence type="ECO:0000256" key="1">
    <source>
        <dbReference type="ARBA" id="ARBA00004342"/>
    </source>
</evidence>
<keyword evidence="12" id="KW-1185">Reference proteome</keyword>